<evidence type="ECO:0000256" key="1">
    <source>
        <dbReference type="SAM" id="MobiDB-lite"/>
    </source>
</evidence>
<evidence type="ECO:0000313" key="3">
    <source>
        <dbReference type="Proteomes" id="UP000479190"/>
    </source>
</evidence>
<sequence length="95" mass="10948">MNKRISQLLLYTYRIRPARNRAGSEPRRSCPCRARGPRPRSGSRWRPSSQPRTGEQHQRELHGVKKMTTTKHKITSEVMIEKDACSETNKEGSNS</sequence>
<reference evidence="2 3" key="1">
    <citation type="submission" date="2020-02" db="EMBL/GenBank/DDBJ databases">
        <authorList>
            <person name="Ferguson B K."/>
        </authorList>
    </citation>
    <scope>NUCLEOTIDE SEQUENCE [LARGE SCALE GENOMIC DNA]</scope>
</reference>
<gene>
    <name evidence="2" type="ORF">TBRA_LOCUS13014</name>
</gene>
<dbReference type="EMBL" id="CADCXV010001109">
    <property type="protein sequence ID" value="CAB0041342.1"/>
    <property type="molecule type" value="Genomic_DNA"/>
</dbReference>
<evidence type="ECO:0000313" key="2">
    <source>
        <dbReference type="EMBL" id="CAB0041342.1"/>
    </source>
</evidence>
<feature type="region of interest" description="Disordered" evidence="1">
    <location>
        <begin position="18"/>
        <end position="72"/>
    </location>
</feature>
<proteinExistence type="predicted"/>
<dbReference type="AlphaFoldDB" id="A0A6H5IW43"/>
<dbReference type="Proteomes" id="UP000479190">
    <property type="component" value="Unassembled WGS sequence"/>
</dbReference>
<name>A0A6H5IW43_9HYME</name>
<feature type="compositionally biased region" description="Basic and acidic residues" evidence="1">
    <location>
        <begin position="54"/>
        <end position="63"/>
    </location>
</feature>
<organism evidence="2 3">
    <name type="scientific">Trichogramma brassicae</name>
    <dbReference type="NCBI Taxonomy" id="86971"/>
    <lineage>
        <taxon>Eukaryota</taxon>
        <taxon>Metazoa</taxon>
        <taxon>Ecdysozoa</taxon>
        <taxon>Arthropoda</taxon>
        <taxon>Hexapoda</taxon>
        <taxon>Insecta</taxon>
        <taxon>Pterygota</taxon>
        <taxon>Neoptera</taxon>
        <taxon>Endopterygota</taxon>
        <taxon>Hymenoptera</taxon>
        <taxon>Apocrita</taxon>
        <taxon>Proctotrupomorpha</taxon>
        <taxon>Chalcidoidea</taxon>
        <taxon>Trichogrammatidae</taxon>
        <taxon>Trichogramma</taxon>
    </lineage>
</organism>
<protein>
    <submittedName>
        <fullName evidence="2">Uncharacterized protein</fullName>
    </submittedName>
</protein>
<keyword evidence="3" id="KW-1185">Reference proteome</keyword>
<accession>A0A6H5IW43</accession>